<evidence type="ECO:0000313" key="3">
    <source>
        <dbReference type="Proteomes" id="UP000324222"/>
    </source>
</evidence>
<reference evidence="2 3" key="1">
    <citation type="submission" date="2019-05" db="EMBL/GenBank/DDBJ databases">
        <title>Another draft genome of Portunus trituberculatus and its Hox gene families provides insights of decapod evolution.</title>
        <authorList>
            <person name="Jeong J.-H."/>
            <person name="Song I."/>
            <person name="Kim S."/>
            <person name="Choi T."/>
            <person name="Kim D."/>
            <person name="Ryu S."/>
            <person name="Kim W."/>
        </authorList>
    </citation>
    <scope>NUCLEOTIDE SEQUENCE [LARGE SCALE GENOMIC DNA]</scope>
    <source>
        <tissue evidence="2">Muscle</tissue>
    </source>
</reference>
<comment type="caution">
    <text evidence="2">The sequence shown here is derived from an EMBL/GenBank/DDBJ whole genome shotgun (WGS) entry which is preliminary data.</text>
</comment>
<dbReference type="Proteomes" id="UP000324222">
    <property type="component" value="Unassembled WGS sequence"/>
</dbReference>
<dbReference type="EMBL" id="VSRR010132730">
    <property type="protein sequence ID" value="MPD02703.1"/>
    <property type="molecule type" value="Genomic_DNA"/>
</dbReference>
<name>A0A5B7K2N6_PORTR</name>
<organism evidence="2 3">
    <name type="scientific">Portunus trituberculatus</name>
    <name type="common">Swimming crab</name>
    <name type="synonym">Neptunus trituberculatus</name>
    <dbReference type="NCBI Taxonomy" id="210409"/>
    <lineage>
        <taxon>Eukaryota</taxon>
        <taxon>Metazoa</taxon>
        <taxon>Ecdysozoa</taxon>
        <taxon>Arthropoda</taxon>
        <taxon>Crustacea</taxon>
        <taxon>Multicrustacea</taxon>
        <taxon>Malacostraca</taxon>
        <taxon>Eumalacostraca</taxon>
        <taxon>Eucarida</taxon>
        <taxon>Decapoda</taxon>
        <taxon>Pleocyemata</taxon>
        <taxon>Brachyura</taxon>
        <taxon>Eubrachyura</taxon>
        <taxon>Portunoidea</taxon>
        <taxon>Portunidae</taxon>
        <taxon>Portuninae</taxon>
        <taxon>Portunus</taxon>
    </lineage>
</organism>
<dbReference type="AlphaFoldDB" id="A0A5B7K2N6"/>
<feature type="compositionally biased region" description="Basic and acidic residues" evidence="1">
    <location>
        <begin position="59"/>
        <end position="72"/>
    </location>
</feature>
<protein>
    <submittedName>
        <fullName evidence="2">Uncharacterized protein</fullName>
    </submittedName>
</protein>
<evidence type="ECO:0000313" key="2">
    <source>
        <dbReference type="EMBL" id="MPD02703.1"/>
    </source>
</evidence>
<feature type="region of interest" description="Disordered" evidence="1">
    <location>
        <begin position="19"/>
        <end position="72"/>
    </location>
</feature>
<accession>A0A5B7K2N6</accession>
<evidence type="ECO:0000256" key="1">
    <source>
        <dbReference type="SAM" id="MobiDB-lite"/>
    </source>
</evidence>
<keyword evidence="3" id="KW-1185">Reference proteome</keyword>
<proteinExistence type="predicted"/>
<sequence length="72" mass="8030">MAEYASQLSESNVGIQYRDYNLPAARHDPSLPPQTRQPTRNPALGHRPLNTHLSPCSAAKDDRLTKMRSDAD</sequence>
<gene>
    <name evidence="2" type="ORF">E2C01_098300</name>
</gene>